<evidence type="ECO:0000256" key="1">
    <source>
        <dbReference type="ARBA" id="ARBA00004123"/>
    </source>
</evidence>
<dbReference type="Gene3D" id="1.20.5.170">
    <property type="match status" value="1"/>
</dbReference>
<dbReference type="InterPro" id="IPR043452">
    <property type="entry name" value="BZIP46-like"/>
</dbReference>
<dbReference type="PROSITE" id="PS50217">
    <property type="entry name" value="BZIP"/>
    <property type="match status" value="1"/>
</dbReference>
<feature type="region of interest" description="Disordered" evidence="4">
    <location>
        <begin position="148"/>
        <end position="168"/>
    </location>
</feature>
<dbReference type="InterPro" id="IPR046347">
    <property type="entry name" value="bZIP_sf"/>
</dbReference>
<keyword evidence="2" id="KW-0238">DNA-binding</keyword>
<dbReference type="CDD" id="cd14707">
    <property type="entry name" value="bZIP_plant_BZIP46"/>
    <property type="match status" value="1"/>
</dbReference>
<proteinExistence type="predicted"/>
<keyword evidence="7" id="KW-1185">Reference proteome</keyword>
<feature type="domain" description="BZIP" evidence="5">
    <location>
        <begin position="146"/>
        <end position="191"/>
    </location>
</feature>
<evidence type="ECO:0000259" key="5">
    <source>
        <dbReference type="PROSITE" id="PS50217"/>
    </source>
</evidence>
<reference evidence="6" key="1">
    <citation type="submission" date="2019-09" db="EMBL/GenBank/DDBJ databases">
        <title>Draft genome information of white flower Hibiscus syriacus.</title>
        <authorList>
            <person name="Kim Y.-M."/>
        </authorList>
    </citation>
    <scope>NUCLEOTIDE SEQUENCE [LARGE SCALE GENOMIC DNA]</scope>
    <source>
        <strain evidence="6">YM2019G1</strain>
    </source>
</reference>
<dbReference type="GO" id="GO:0003700">
    <property type="term" value="F:DNA-binding transcription factor activity"/>
    <property type="evidence" value="ECO:0007669"/>
    <property type="project" value="InterPro"/>
</dbReference>
<feature type="compositionally biased region" description="Polar residues" evidence="4">
    <location>
        <begin position="204"/>
        <end position="216"/>
    </location>
</feature>
<dbReference type="InterPro" id="IPR004827">
    <property type="entry name" value="bZIP"/>
</dbReference>
<dbReference type="AlphaFoldDB" id="A0A6A3DA25"/>
<comment type="subcellular location">
    <subcellularLocation>
        <location evidence="1">Nucleus</location>
    </subcellularLocation>
</comment>
<keyword evidence="3" id="KW-0539">Nucleus</keyword>
<dbReference type="Pfam" id="PF00170">
    <property type="entry name" value="bZIP_1"/>
    <property type="match status" value="1"/>
</dbReference>
<evidence type="ECO:0000313" key="7">
    <source>
        <dbReference type="Proteomes" id="UP000436088"/>
    </source>
</evidence>
<dbReference type="Proteomes" id="UP000436088">
    <property type="component" value="Unassembled WGS sequence"/>
</dbReference>
<name>A0A6A3DA25_HIBSY</name>
<dbReference type="PANTHER" id="PTHR22952:SF433">
    <property type="entry name" value="PROTEIN FD"/>
    <property type="match status" value="1"/>
</dbReference>
<sequence>MEEVWKDITLPSLKDRPAVSTTPNNPNFPDIILLDHFARPINNKQTPTLGTLHVSNDISLSQGSAILGSRPPTPATILTLNSCSDLRYVDIGGPLRSSPTLNAPTGFAAAPSFGSSHNTSVHGFDSSPVFPTFGRKRAPEINEKSNDMRHKRMMKNRESAARSRARKQAYTTELELEVAHLKEENAKLKRQQEKSLSAPDQPPKKTTLSRTLTAPF</sequence>
<evidence type="ECO:0000256" key="3">
    <source>
        <dbReference type="ARBA" id="ARBA00023242"/>
    </source>
</evidence>
<dbReference type="PROSITE" id="PS00036">
    <property type="entry name" value="BZIP_BASIC"/>
    <property type="match status" value="1"/>
</dbReference>
<evidence type="ECO:0000256" key="4">
    <source>
        <dbReference type="SAM" id="MobiDB-lite"/>
    </source>
</evidence>
<evidence type="ECO:0000313" key="6">
    <source>
        <dbReference type="EMBL" id="KAE8736161.1"/>
    </source>
</evidence>
<organism evidence="6 7">
    <name type="scientific">Hibiscus syriacus</name>
    <name type="common">Rose of Sharon</name>
    <dbReference type="NCBI Taxonomy" id="106335"/>
    <lineage>
        <taxon>Eukaryota</taxon>
        <taxon>Viridiplantae</taxon>
        <taxon>Streptophyta</taxon>
        <taxon>Embryophyta</taxon>
        <taxon>Tracheophyta</taxon>
        <taxon>Spermatophyta</taxon>
        <taxon>Magnoliopsida</taxon>
        <taxon>eudicotyledons</taxon>
        <taxon>Gunneridae</taxon>
        <taxon>Pentapetalae</taxon>
        <taxon>rosids</taxon>
        <taxon>malvids</taxon>
        <taxon>Malvales</taxon>
        <taxon>Malvaceae</taxon>
        <taxon>Malvoideae</taxon>
        <taxon>Hibiscus</taxon>
    </lineage>
</organism>
<dbReference type="GO" id="GO:0005634">
    <property type="term" value="C:nucleus"/>
    <property type="evidence" value="ECO:0007669"/>
    <property type="project" value="UniProtKB-SubCell"/>
</dbReference>
<protein>
    <recommendedName>
        <fullName evidence="5">BZIP domain-containing protein</fullName>
    </recommendedName>
</protein>
<dbReference type="EMBL" id="VEPZ02000013">
    <property type="protein sequence ID" value="KAE8736161.1"/>
    <property type="molecule type" value="Genomic_DNA"/>
</dbReference>
<gene>
    <name evidence="6" type="ORF">F3Y22_tig00000132pilonHSYRG00042</name>
</gene>
<dbReference type="PANTHER" id="PTHR22952">
    <property type="entry name" value="CAMP-RESPONSE ELEMENT BINDING PROTEIN-RELATED"/>
    <property type="match status" value="1"/>
</dbReference>
<dbReference type="GO" id="GO:0003677">
    <property type="term" value="F:DNA binding"/>
    <property type="evidence" value="ECO:0007669"/>
    <property type="project" value="UniProtKB-KW"/>
</dbReference>
<dbReference type="FunFam" id="1.20.5.170:FF:000036">
    <property type="entry name" value="ABSCISIC ACID-INSENSITIVE 5-like protein 2"/>
    <property type="match status" value="1"/>
</dbReference>
<dbReference type="GO" id="GO:0045893">
    <property type="term" value="P:positive regulation of DNA-templated transcription"/>
    <property type="evidence" value="ECO:0007669"/>
    <property type="project" value="InterPro"/>
</dbReference>
<accession>A0A6A3DA25</accession>
<feature type="region of interest" description="Disordered" evidence="4">
    <location>
        <begin position="184"/>
        <end position="216"/>
    </location>
</feature>
<feature type="compositionally biased region" description="Basic and acidic residues" evidence="4">
    <location>
        <begin position="184"/>
        <end position="193"/>
    </location>
</feature>
<evidence type="ECO:0000256" key="2">
    <source>
        <dbReference type="ARBA" id="ARBA00023125"/>
    </source>
</evidence>
<dbReference type="SUPFAM" id="SSF57959">
    <property type="entry name" value="Leucine zipper domain"/>
    <property type="match status" value="1"/>
</dbReference>
<comment type="caution">
    <text evidence="6">The sequence shown here is derived from an EMBL/GenBank/DDBJ whole genome shotgun (WGS) entry which is preliminary data.</text>
</comment>
<dbReference type="SMART" id="SM00338">
    <property type="entry name" value="BRLZ"/>
    <property type="match status" value="1"/>
</dbReference>